<dbReference type="EMBL" id="JACEIK010003499">
    <property type="protein sequence ID" value="MCD9641949.1"/>
    <property type="molecule type" value="Genomic_DNA"/>
</dbReference>
<keyword evidence="3" id="KW-1185">Reference proteome</keyword>
<proteinExistence type="predicted"/>
<name>A0ABS8V730_DATST</name>
<reference evidence="2 3" key="1">
    <citation type="journal article" date="2021" name="BMC Genomics">
        <title>Datura genome reveals duplications of psychoactive alkaloid biosynthetic genes and high mutation rate following tissue culture.</title>
        <authorList>
            <person name="Rajewski A."/>
            <person name="Carter-House D."/>
            <person name="Stajich J."/>
            <person name="Litt A."/>
        </authorList>
    </citation>
    <scope>NUCLEOTIDE SEQUENCE [LARGE SCALE GENOMIC DNA]</scope>
    <source>
        <strain evidence="2">AR-01</strain>
    </source>
</reference>
<feature type="region of interest" description="Disordered" evidence="1">
    <location>
        <begin position="44"/>
        <end position="65"/>
    </location>
</feature>
<comment type="caution">
    <text evidence="2">The sequence shown here is derived from an EMBL/GenBank/DDBJ whole genome shotgun (WGS) entry which is preliminary data.</text>
</comment>
<organism evidence="2 3">
    <name type="scientific">Datura stramonium</name>
    <name type="common">Jimsonweed</name>
    <name type="synonym">Common thornapple</name>
    <dbReference type="NCBI Taxonomy" id="4076"/>
    <lineage>
        <taxon>Eukaryota</taxon>
        <taxon>Viridiplantae</taxon>
        <taxon>Streptophyta</taxon>
        <taxon>Embryophyta</taxon>
        <taxon>Tracheophyta</taxon>
        <taxon>Spermatophyta</taxon>
        <taxon>Magnoliopsida</taxon>
        <taxon>eudicotyledons</taxon>
        <taxon>Gunneridae</taxon>
        <taxon>Pentapetalae</taxon>
        <taxon>asterids</taxon>
        <taxon>lamiids</taxon>
        <taxon>Solanales</taxon>
        <taxon>Solanaceae</taxon>
        <taxon>Solanoideae</taxon>
        <taxon>Datureae</taxon>
        <taxon>Datura</taxon>
    </lineage>
</organism>
<dbReference type="Proteomes" id="UP000823775">
    <property type="component" value="Unassembled WGS sequence"/>
</dbReference>
<gene>
    <name evidence="2" type="ORF">HAX54_028439</name>
</gene>
<evidence type="ECO:0000256" key="1">
    <source>
        <dbReference type="SAM" id="MobiDB-lite"/>
    </source>
</evidence>
<evidence type="ECO:0000313" key="2">
    <source>
        <dbReference type="EMBL" id="MCD9641949.1"/>
    </source>
</evidence>
<accession>A0ABS8V730</accession>
<protein>
    <submittedName>
        <fullName evidence="2">Uncharacterized protein</fullName>
    </submittedName>
</protein>
<sequence>MKEGEGEENPFRTFVDDILPSLYSLDDDFKLSVPEIVPRLEVRSLSPGGRNKRIGKNSGDNTKKSTPAIVILNENFEKPKGKPYVHEVQASGASCYEVEWLFLEMEGIVQGHSQIWSRMTLGRSGSCDIDTTAQPTLSPPLPQFPIDN</sequence>
<evidence type="ECO:0000313" key="3">
    <source>
        <dbReference type="Proteomes" id="UP000823775"/>
    </source>
</evidence>